<dbReference type="CDD" id="cd12240">
    <property type="entry name" value="RRM_NCBP2"/>
    <property type="match status" value="1"/>
</dbReference>
<dbReference type="InterPro" id="IPR000504">
    <property type="entry name" value="RRM_dom"/>
</dbReference>
<dbReference type="Proteomes" id="UP001182556">
    <property type="component" value="Unassembled WGS sequence"/>
</dbReference>
<evidence type="ECO:0000256" key="8">
    <source>
        <dbReference type="RuleBase" id="RU364036"/>
    </source>
</evidence>
<evidence type="ECO:0000256" key="7">
    <source>
        <dbReference type="PROSITE-ProRule" id="PRU00176"/>
    </source>
</evidence>
<organism evidence="11 12">
    <name type="scientific">Papiliotrema laurentii</name>
    <name type="common">Cryptococcus laurentii</name>
    <dbReference type="NCBI Taxonomy" id="5418"/>
    <lineage>
        <taxon>Eukaryota</taxon>
        <taxon>Fungi</taxon>
        <taxon>Dikarya</taxon>
        <taxon>Basidiomycota</taxon>
        <taxon>Agaricomycotina</taxon>
        <taxon>Tremellomycetes</taxon>
        <taxon>Tremellales</taxon>
        <taxon>Rhynchogastremaceae</taxon>
        <taxon>Papiliotrema</taxon>
    </lineage>
</organism>
<accession>A0AAD9FQ99</accession>
<dbReference type="GO" id="GO:0005846">
    <property type="term" value="C:nuclear cap binding complex"/>
    <property type="evidence" value="ECO:0007669"/>
    <property type="project" value="InterPro"/>
</dbReference>
<evidence type="ECO:0000313" key="12">
    <source>
        <dbReference type="Proteomes" id="UP001182556"/>
    </source>
</evidence>
<keyword evidence="3 8" id="KW-0507">mRNA processing</keyword>
<evidence type="ECO:0000259" key="10">
    <source>
        <dbReference type="PROSITE" id="PS50102"/>
    </source>
</evidence>
<feature type="compositionally biased region" description="Basic and acidic residues" evidence="9">
    <location>
        <begin position="152"/>
        <end position="167"/>
    </location>
</feature>
<gene>
    <name evidence="11" type="ORF">DB88DRAFT_463926</name>
</gene>
<dbReference type="GO" id="GO:0000339">
    <property type="term" value="F:RNA cap binding"/>
    <property type="evidence" value="ECO:0007669"/>
    <property type="project" value="InterPro"/>
</dbReference>
<dbReference type="EMBL" id="JAODAN010000005">
    <property type="protein sequence ID" value="KAK1924343.1"/>
    <property type="molecule type" value="Genomic_DNA"/>
</dbReference>
<dbReference type="InterPro" id="IPR012677">
    <property type="entry name" value="Nucleotide-bd_a/b_plait_sf"/>
</dbReference>
<name>A0AAD9FQ99_PAPLA</name>
<feature type="compositionally biased region" description="Basic and acidic residues" evidence="9">
    <location>
        <begin position="211"/>
        <end position="225"/>
    </location>
</feature>
<comment type="subcellular location">
    <subcellularLocation>
        <location evidence="1 8">Nucleus</location>
    </subcellularLocation>
</comment>
<evidence type="ECO:0000256" key="9">
    <source>
        <dbReference type="SAM" id="MobiDB-lite"/>
    </source>
</evidence>
<feature type="domain" description="RRM" evidence="10">
    <location>
        <begin position="34"/>
        <end position="118"/>
    </location>
</feature>
<dbReference type="SUPFAM" id="SSF54928">
    <property type="entry name" value="RNA-binding domain, RBD"/>
    <property type="match status" value="1"/>
</dbReference>
<evidence type="ECO:0000256" key="5">
    <source>
        <dbReference type="ARBA" id="ARBA00023187"/>
    </source>
</evidence>
<feature type="compositionally biased region" description="Basic and acidic residues" evidence="9">
    <location>
        <begin position="134"/>
        <end position="144"/>
    </location>
</feature>
<dbReference type="SMART" id="SM00360">
    <property type="entry name" value="RRM"/>
    <property type="match status" value="1"/>
</dbReference>
<evidence type="ECO:0000256" key="1">
    <source>
        <dbReference type="ARBA" id="ARBA00004123"/>
    </source>
</evidence>
<evidence type="ECO:0000256" key="4">
    <source>
        <dbReference type="ARBA" id="ARBA00022884"/>
    </source>
</evidence>
<dbReference type="PANTHER" id="PTHR18847">
    <property type="entry name" value="20 KD NUCLEAR CAP BINDING PROTEIN"/>
    <property type="match status" value="1"/>
</dbReference>
<evidence type="ECO:0000256" key="6">
    <source>
        <dbReference type="ARBA" id="ARBA00023242"/>
    </source>
</evidence>
<sequence length="231" mass="26546">MAQVVACLDQPSTYRDHRSELDRETERRLLSRSSTLYVGNLSFYTTEAQIYELFSACSRTDQGGGIKRIIMGLDRNQKTPCGFAFVEYYLHEEAVACLRYISGTKLDERVIRCDLDPGYKEGRQFGRGKSGGQVRDEFRQEYDSGRGGWGHQKMEEERRRQEQDRMRSKMQFDTYASSFGGLGMAGADVPRGETDGHERHKRERSADEDDDRHRGDEDGGKRLRGDDDDDE</sequence>
<evidence type="ECO:0000256" key="3">
    <source>
        <dbReference type="ARBA" id="ARBA00022664"/>
    </source>
</evidence>
<protein>
    <recommendedName>
        <fullName evidence="8">Nuclear cap-binding protein subunit 2</fullName>
    </recommendedName>
    <alternativeName>
        <fullName evidence="8">20 kDa nuclear cap-binding protein</fullName>
    </alternativeName>
</protein>
<comment type="similarity">
    <text evidence="2 8">Belongs to the RRM NCBP2 family.</text>
</comment>
<dbReference type="GO" id="GO:0045292">
    <property type="term" value="P:mRNA cis splicing, via spliceosome"/>
    <property type="evidence" value="ECO:0007669"/>
    <property type="project" value="InterPro"/>
</dbReference>
<reference evidence="11" key="1">
    <citation type="submission" date="2023-02" db="EMBL/GenBank/DDBJ databases">
        <title>Identification and recombinant expression of a fungal hydrolase from Papiliotrema laurentii that hydrolyzes apple cutin and clears colloidal polyester polyurethane.</title>
        <authorList>
            <consortium name="DOE Joint Genome Institute"/>
            <person name="Roman V.A."/>
            <person name="Bojanowski C."/>
            <person name="Crable B.R."/>
            <person name="Wagner D.N."/>
            <person name="Hung C.S."/>
            <person name="Nadeau L.J."/>
            <person name="Schratz L."/>
            <person name="Haridas S."/>
            <person name="Pangilinan J."/>
            <person name="Lipzen A."/>
            <person name="Na H."/>
            <person name="Yan M."/>
            <person name="Ng V."/>
            <person name="Grigoriev I.V."/>
            <person name="Spatafora J.W."/>
            <person name="Barlow D."/>
            <person name="Biffinger J."/>
            <person name="Kelley-Loughnane N."/>
            <person name="Varaljay V.A."/>
            <person name="Crookes-Goodson W.J."/>
        </authorList>
    </citation>
    <scope>NUCLEOTIDE SEQUENCE</scope>
    <source>
        <strain evidence="11">5307AH</strain>
    </source>
</reference>
<keyword evidence="4 7" id="KW-0694">RNA-binding</keyword>
<comment type="caution">
    <text evidence="11">The sequence shown here is derived from an EMBL/GenBank/DDBJ whole genome shotgun (WGS) entry which is preliminary data.</text>
</comment>
<dbReference type="Pfam" id="PF00076">
    <property type="entry name" value="RRM_1"/>
    <property type="match status" value="1"/>
</dbReference>
<feature type="region of interest" description="Disordered" evidence="9">
    <location>
        <begin position="122"/>
        <end position="231"/>
    </location>
</feature>
<dbReference type="PROSITE" id="PS50102">
    <property type="entry name" value="RRM"/>
    <property type="match status" value="1"/>
</dbReference>
<keyword evidence="5 8" id="KW-0508">mRNA splicing</keyword>
<keyword evidence="6 8" id="KW-0539">Nucleus</keyword>
<dbReference type="FunFam" id="3.30.70.330:FF:000399">
    <property type="entry name" value="Nuclear cap-binding protein subunit 2"/>
    <property type="match status" value="1"/>
</dbReference>
<keyword evidence="12" id="KW-1185">Reference proteome</keyword>
<dbReference type="GO" id="GO:0005634">
    <property type="term" value="C:nucleus"/>
    <property type="evidence" value="ECO:0007669"/>
    <property type="project" value="UniProtKB-SubCell"/>
</dbReference>
<dbReference type="PANTHER" id="PTHR18847:SF0">
    <property type="entry name" value="NUCLEAR CAP-BINDING PROTEIN SUBUNIT 2"/>
    <property type="match status" value="1"/>
</dbReference>
<dbReference type="AlphaFoldDB" id="A0AAD9FQ99"/>
<dbReference type="InterPro" id="IPR035979">
    <property type="entry name" value="RBD_domain_sf"/>
</dbReference>
<dbReference type="InterPro" id="IPR034148">
    <property type="entry name" value="NCBP2_RRM"/>
</dbReference>
<proteinExistence type="inferred from homology"/>
<dbReference type="Gene3D" id="3.30.70.330">
    <property type="match status" value="1"/>
</dbReference>
<evidence type="ECO:0000256" key="2">
    <source>
        <dbReference type="ARBA" id="ARBA00010725"/>
    </source>
</evidence>
<dbReference type="InterPro" id="IPR027157">
    <property type="entry name" value="NCBP2"/>
</dbReference>
<evidence type="ECO:0000313" key="11">
    <source>
        <dbReference type="EMBL" id="KAK1924343.1"/>
    </source>
</evidence>